<accession>A0ACB9YA54</accession>
<evidence type="ECO:0000313" key="1">
    <source>
        <dbReference type="EMBL" id="KAI4838243.1"/>
    </source>
</evidence>
<keyword evidence="2" id="KW-1185">Reference proteome</keyword>
<sequence>MYFNGNCKYVHNSGLIFTTIEKIHIDDIKNVREQNEGIFDYLGYLNTKKKCLKKLEKLVNSHIPNSQIVLTNFADESTELLSSNYIYEKIVKKKTSFLLKNVYISSFFTNDYINYINKKYKHVLITLNCKYDNKVYINNHSAYFSINDLIKLRLIIHKNLYKDKYMMNNIVMIEIDKSRNEMIHDEDTRRKDQKEDSSVNPLNDIASEKNYNICENTTGNKCKSYEMIEKKNINICDKRDNNYTGVNKNKLRERYENFFSELYTHPVDVLGIFNTDVNYEDFSIILRNILANNMSRNVEVKAVHLRCYECEYKTSRSIASCVYVPNEIGFNTPNENCFNDLTNNSKSYDITRSQINTSPNEINIMNNALDIYKNIFSNSTLGDNLPNFDHPKSEINNYNIHTDIYPLQNQYDLLCYNTASLNNKHMLIASNINTNGNKEEQDFYELDINYIEKEFLSRVCQSDKKRSEREKMDDMCKHPNGDIIDVYDLKERQIYGVCENEEKADVEIVDVSKKKKKKKCFKINEKKFYLNYSSTSSSDVSLSLIRHVDNSTTVRKIEKEPHVLGSSSVPILGNFVKVINYKQSNGLSGNANEEREGGIHKMWENKKEKSFISKSVKREDKKKKKEKNLSLEKDYDSEEDRKVKKINKVASFIQKHKEYYFKNNENLIKRESLYTIMHNISERKEIKKKKSHNSESSQKFDEFVNYLIDYIGRIHLDIKIDYKKNSNILVKKPKKYYQIQKIILNNGLIDTCNIAYIFNFLIDTLIKNKIENRKKLHYVLSISGKDYNFINSDKYSHERCTQVATHILFFSSHDAIYVLVLDAVNRVS</sequence>
<name>A0ACB9YA54_PLABR</name>
<dbReference type="Proteomes" id="UP001056978">
    <property type="component" value="Chromosome 9"/>
</dbReference>
<reference evidence="1" key="1">
    <citation type="submission" date="2022-06" db="EMBL/GenBank/DDBJ databases">
        <title>The First Complete Genome of the Simian Malaria Parasite Plasmodium brasilianum.</title>
        <authorList>
            <person name="Bajic M."/>
            <person name="Ravishankar S."/>
        </authorList>
    </citation>
    <scope>NUCLEOTIDE SEQUENCE</scope>
    <source>
        <strain evidence="1">Bolivian I</strain>
    </source>
</reference>
<proteinExistence type="predicted"/>
<gene>
    <name evidence="1" type="ORF">MKS88_002717</name>
</gene>
<protein>
    <submittedName>
        <fullName evidence="1">Uncharacterized protein</fullName>
    </submittedName>
</protein>
<evidence type="ECO:0000313" key="2">
    <source>
        <dbReference type="Proteomes" id="UP001056978"/>
    </source>
</evidence>
<organism evidence="1 2">
    <name type="scientific">Plasmodium brasilianum</name>
    <dbReference type="NCBI Taxonomy" id="5824"/>
    <lineage>
        <taxon>Eukaryota</taxon>
        <taxon>Sar</taxon>
        <taxon>Alveolata</taxon>
        <taxon>Apicomplexa</taxon>
        <taxon>Aconoidasida</taxon>
        <taxon>Haemosporida</taxon>
        <taxon>Plasmodiidae</taxon>
        <taxon>Plasmodium</taxon>
        <taxon>Plasmodium (Plasmodium)</taxon>
    </lineage>
</organism>
<dbReference type="EMBL" id="CM043777">
    <property type="protein sequence ID" value="KAI4838243.1"/>
    <property type="molecule type" value="Genomic_DNA"/>
</dbReference>
<comment type="caution">
    <text evidence="1">The sequence shown here is derived from an EMBL/GenBank/DDBJ whole genome shotgun (WGS) entry which is preliminary data.</text>
</comment>